<evidence type="ECO:0000313" key="1">
    <source>
        <dbReference type="EMBL" id="QDB79596.1"/>
    </source>
</evidence>
<organism evidence="1 2">
    <name type="scientific">Georgenia wutianyii</name>
    <dbReference type="NCBI Taxonomy" id="2585135"/>
    <lineage>
        <taxon>Bacteria</taxon>
        <taxon>Bacillati</taxon>
        <taxon>Actinomycetota</taxon>
        <taxon>Actinomycetes</taxon>
        <taxon>Micrococcales</taxon>
        <taxon>Bogoriellaceae</taxon>
        <taxon>Georgenia</taxon>
    </lineage>
</organism>
<sequence>MPGRQSASLPLTAELARAGIAGSIGTVGDALPDALWESAIGLFKNRGSSTVDQPGRTTPMSRRPLQIRIERADASSSGVCRGLSDGRGGARLFTAVKKAFNARAQHIVHP</sequence>
<accession>A0ABX5VP42</accession>
<protein>
    <submittedName>
        <fullName evidence="1">Uncharacterized protein</fullName>
    </submittedName>
</protein>
<dbReference type="Proteomes" id="UP000313948">
    <property type="component" value="Chromosome"/>
</dbReference>
<gene>
    <name evidence="1" type="ORF">FE251_09590</name>
</gene>
<name>A0ABX5VP42_9MICO</name>
<keyword evidence="2" id="KW-1185">Reference proteome</keyword>
<evidence type="ECO:0000313" key="2">
    <source>
        <dbReference type="Proteomes" id="UP000313948"/>
    </source>
</evidence>
<proteinExistence type="predicted"/>
<reference evidence="1 2" key="1">
    <citation type="submission" date="2019-05" db="EMBL/GenBank/DDBJ databases">
        <title>Georgenia *** sp. nov., and Georgenia *** sp. nov., isolated from the intestinal contents of plateau pika (Ochotona curzoniae) in the Qinghai-Tibet plateau of China.</title>
        <authorList>
            <person name="Tian Z."/>
        </authorList>
    </citation>
    <scope>NUCLEOTIDE SEQUENCE [LARGE SCALE GENOMIC DNA]</scope>
    <source>
        <strain evidence="1 2">Z294</strain>
    </source>
</reference>
<dbReference type="EMBL" id="CP040899">
    <property type="protein sequence ID" value="QDB79596.1"/>
    <property type="molecule type" value="Genomic_DNA"/>
</dbReference>